<dbReference type="EMBL" id="CM037154">
    <property type="protein sequence ID" value="KAH7860930.1"/>
    <property type="molecule type" value="Genomic_DNA"/>
</dbReference>
<evidence type="ECO:0000313" key="2">
    <source>
        <dbReference type="Proteomes" id="UP000828048"/>
    </source>
</evidence>
<sequence length="167" mass="20157">MECHYNDLVEQQLDLYSHPYDQMTLEDWRHMIDDVWASEKHKVENGGSENKDFPEVFQKTHTNKDNEWISNICSDRHVGRDAACARRKISIRCAVDTGGDVQRGSWEKEEIHTWVQAMEKMQMERDEEKRARETEMEKLWMEREEEKRAHEAEMKKLRMEREEEKKA</sequence>
<evidence type="ECO:0000313" key="1">
    <source>
        <dbReference type="EMBL" id="KAH7860930.1"/>
    </source>
</evidence>
<proteinExistence type="predicted"/>
<protein>
    <submittedName>
        <fullName evidence="1">Uncharacterized protein</fullName>
    </submittedName>
</protein>
<name>A0ACB7Z567_9ERIC</name>
<dbReference type="Proteomes" id="UP000828048">
    <property type="component" value="Chromosome 4"/>
</dbReference>
<comment type="caution">
    <text evidence="1">The sequence shown here is derived from an EMBL/GenBank/DDBJ whole genome shotgun (WGS) entry which is preliminary data.</text>
</comment>
<keyword evidence="2" id="KW-1185">Reference proteome</keyword>
<gene>
    <name evidence="1" type="ORF">Vadar_019673</name>
</gene>
<organism evidence="1 2">
    <name type="scientific">Vaccinium darrowii</name>
    <dbReference type="NCBI Taxonomy" id="229202"/>
    <lineage>
        <taxon>Eukaryota</taxon>
        <taxon>Viridiplantae</taxon>
        <taxon>Streptophyta</taxon>
        <taxon>Embryophyta</taxon>
        <taxon>Tracheophyta</taxon>
        <taxon>Spermatophyta</taxon>
        <taxon>Magnoliopsida</taxon>
        <taxon>eudicotyledons</taxon>
        <taxon>Gunneridae</taxon>
        <taxon>Pentapetalae</taxon>
        <taxon>asterids</taxon>
        <taxon>Ericales</taxon>
        <taxon>Ericaceae</taxon>
        <taxon>Vaccinioideae</taxon>
        <taxon>Vaccinieae</taxon>
        <taxon>Vaccinium</taxon>
    </lineage>
</organism>
<accession>A0ACB7Z567</accession>
<reference evidence="1 2" key="1">
    <citation type="journal article" date="2021" name="Hortic Res">
        <title>High-quality reference genome and annotation aids understanding of berry development for evergreen blueberry (Vaccinium darrowii).</title>
        <authorList>
            <person name="Yu J."/>
            <person name="Hulse-Kemp A.M."/>
            <person name="Babiker E."/>
            <person name="Staton M."/>
        </authorList>
    </citation>
    <scope>NUCLEOTIDE SEQUENCE [LARGE SCALE GENOMIC DNA]</scope>
    <source>
        <strain evidence="2">cv. NJ 8807/NJ 8810</strain>
        <tissue evidence="1">Young leaf</tissue>
    </source>
</reference>